<protein>
    <recommendedName>
        <fullName evidence="4">Helicase C-terminal domain-containing protein</fullName>
    </recommendedName>
</protein>
<accession>A0A9P8TET5</accession>
<dbReference type="InterPro" id="IPR038718">
    <property type="entry name" value="SNF2-like_sf"/>
</dbReference>
<evidence type="ECO:0000313" key="6">
    <source>
        <dbReference type="Proteomes" id="UP000788993"/>
    </source>
</evidence>
<organism evidence="5 6">
    <name type="scientific">Ogataea polymorpha</name>
    <dbReference type="NCBI Taxonomy" id="460523"/>
    <lineage>
        <taxon>Eukaryota</taxon>
        <taxon>Fungi</taxon>
        <taxon>Dikarya</taxon>
        <taxon>Ascomycota</taxon>
        <taxon>Saccharomycotina</taxon>
        <taxon>Pichiomycetes</taxon>
        <taxon>Pichiales</taxon>
        <taxon>Pichiaceae</taxon>
        <taxon>Ogataea</taxon>
    </lineage>
</organism>
<dbReference type="AlphaFoldDB" id="A0A9P8TET5"/>
<evidence type="ECO:0000256" key="3">
    <source>
        <dbReference type="ARBA" id="ARBA00022840"/>
    </source>
</evidence>
<dbReference type="EMBL" id="JAEUBD010000146">
    <property type="protein sequence ID" value="KAH3676953.1"/>
    <property type="molecule type" value="Genomic_DNA"/>
</dbReference>
<dbReference type="GO" id="GO:0005634">
    <property type="term" value="C:nucleus"/>
    <property type="evidence" value="ECO:0007669"/>
    <property type="project" value="TreeGrafter"/>
</dbReference>
<feature type="domain" description="Helicase C-terminal" evidence="4">
    <location>
        <begin position="948"/>
        <end position="1096"/>
    </location>
</feature>
<evidence type="ECO:0000313" key="5">
    <source>
        <dbReference type="EMBL" id="KAH3676953.1"/>
    </source>
</evidence>
<reference evidence="5" key="2">
    <citation type="submission" date="2021-01" db="EMBL/GenBank/DDBJ databases">
        <authorList>
            <person name="Schikora-Tamarit M.A."/>
        </authorList>
    </citation>
    <scope>NUCLEOTIDE SEQUENCE</scope>
    <source>
        <strain evidence="5">NCAIM Y.01608</strain>
    </source>
</reference>
<dbReference type="InterPro" id="IPR050628">
    <property type="entry name" value="SNF2_RAD54_helicase_TF"/>
</dbReference>
<gene>
    <name evidence="5" type="ORF">OGATHE_001443</name>
</gene>
<keyword evidence="3" id="KW-0067">ATP-binding</keyword>
<dbReference type="InterPro" id="IPR000330">
    <property type="entry name" value="SNF2_N"/>
</dbReference>
<evidence type="ECO:0000259" key="4">
    <source>
        <dbReference type="PROSITE" id="PS51194"/>
    </source>
</evidence>
<dbReference type="SMART" id="SM00487">
    <property type="entry name" value="DEXDc"/>
    <property type="match status" value="1"/>
</dbReference>
<proteinExistence type="predicted"/>
<evidence type="ECO:0000256" key="1">
    <source>
        <dbReference type="ARBA" id="ARBA00022741"/>
    </source>
</evidence>
<dbReference type="PROSITE" id="PS51194">
    <property type="entry name" value="HELICASE_CTER"/>
    <property type="match status" value="1"/>
</dbReference>
<dbReference type="CDD" id="cd18008">
    <property type="entry name" value="DEXDc_SHPRH-like"/>
    <property type="match status" value="1"/>
</dbReference>
<dbReference type="InterPro" id="IPR027417">
    <property type="entry name" value="P-loop_NTPase"/>
</dbReference>
<dbReference type="Gene3D" id="3.40.50.10810">
    <property type="entry name" value="Tandem AAA-ATPase domain"/>
    <property type="match status" value="2"/>
</dbReference>
<dbReference type="SUPFAM" id="SSF52540">
    <property type="entry name" value="P-loop containing nucleoside triphosphate hydrolases"/>
    <property type="match status" value="2"/>
</dbReference>
<dbReference type="Gene3D" id="3.40.50.300">
    <property type="entry name" value="P-loop containing nucleotide triphosphate hydrolases"/>
    <property type="match status" value="1"/>
</dbReference>
<keyword evidence="1" id="KW-0547">Nucleotide-binding</keyword>
<dbReference type="Pfam" id="PF00176">
    <property type="entry name" value="SNF2-rel_dom"/>
    <property type="match status" value="1"/>
</dbReference>
<dbReference type="PANTHER" id="PTHR45626:SF51">
    <property type="entry name" value="SNF2-RELATED DOMAIN-CONTAINING PROTEIN"/>
    <property type="match status" value="1"/>
</dbReference>
<dbReference type="GO" id="GO:0008094">
    <property type="term" value="F:ATP-dependent activity, acting on DNA"/>
    <property type="evidence" value="ECO:0007669"/>
    <property type="project" value="TreeGrafter"/>
</dbReference>
<dbReference type="InterPro" id="IPR001650">
    <property type="entry name" value="Helicase_C-like"/>
</dbReference>
<dbReference type="Pfam" id="PF00271">
    <property type="entry name" value="Helicase_C"/>
    <property type="match status" value="1"/>
</dbReference>
<dbReference type="Proteomes" id="UP000788993">
    <property type="component" value="Unassembled WGS sequence"/>
</dbReference>
<dbReference type="GO" id="GO:0006281">
    <property type="term" value="P:DNA repair"/>
    <property type="evidence" value="ECO:0007669"/>
    <property type="project" value="TreeGrafter"/>
</dbReference>
<reference evidence="5" key="1">
    <citation type="journal article" date="2021" name="Open Biol.">
        <title>Shared evolutionary footprints suggest mitochondrial oxidative damage underlies multiple complex I losses in fungi.</title>
        <authorList>
            <person name="Schikora-Tamarit M.A."/>
            <person name="Marcet-Houben M."/>
            <person name="Nosek J."/>
            <person name="Gabaldon T."/>
        </authorList>
    </citation>
    <scope>NUCLEOTIDE SEQUENCE</scope>
    <source>
        <strain evidence="5">NCAIM Y.01608</strain>
    </source>
</reference>
<dbReference type="CDD" id="cd18793">
    <property type="entry name" value="SF2_C_SNF"/>
    <property type="match status" value="1"/>
</dbReference>
<dbReference type="GO" id="GO:0005524">
    <property type="term" value="F:ATP binding"/>
    <property type="evidence" value="ECO:0007669"/>
    <property type="project" value="UniProtKB-KW"/>
</dbReference>
<comment type="caution">
    <text evidence="5">The sequence shown here is derived from an EMBL/GenBank/DDBJ whole genome shotgun (WGS) entry which is preliminary data.</text>
</comment>
<evidence type="ECO:0000256" key="2">
    <source>
        <dbReference type="ARBA" id="ARBA00022801"/>
    </source>
</evidence>
<dbReference type="PANTHER" id="PTHR45626">
    <property type="entry name" value="TRANSCRIPTION TERMINATION FACTOR 2-RELATED"/>
    <property type="match status" value="1"/>
</dbReference>
<keyword evidence="6" id="KW-1185">Reference proteome</keyword>
<dbReference type="GO" id="GO:0016787">
    <property type="term" value="F:hydrolase activity"/>
    <property type="evidence" value="ECO:0007669"/>
    <property type="project" value="UniProtKB-KW"/>
</dbReference>
<keyword evidence="2" id="KW-0378">Hydrolase</keyword>
<sequence>MSHVHLFSELTSITNNLDLFIPLGVLYLYGRPPMPSKSLEAPDGWSWLELPYQGDLELQPGTGLSSIMLDLRYLNSRGHVRMTYKPLESEVSVVRLYVLPQDVKDSQVVQKFRSLYARGGRADSWHAKTYKNVMLNLIKVLDYDEGAWNIVSDSQLLKYLKSHNILLFPSMSQFKAYNLADIGKTCLDEPFDHHLRRMIKCLSYRRCLGEPKKETIEDRLIRIYSQVNSPNFDLEQLDSGSRETINEILNGKIPGMKSDLYNYQRRSVAKMYEKEVSIRSVHIPNLIILPRGSKSYYLDMQSLTLMNNASLYHTPRGGILAEDMGLGKTCICLALVCLSKYQISEIPRENRSRTTHKHMLSLLDICAKHINEHSIEWKQFQHELPRACVQRLEANLGCFEILQFKVPNYATRTSRDVVTETRKLYVTSSSLIVVPDNLFHQWKIEIRKHVQEGYLKILELQGQAELPQKVAEIINNDIVLISLNYFSRQSEKPDSILRSIYWKRLIIDEGHSMNSRSTRAVLLAKQLAVERKWTITGTPTLGLTNLHVEETEEDYTIKRKFNARDDLVKLGTVVSNYLKVEPWSTNPKLWLNNVIKPFENNSLNGDHQLMQILQNLLVRHSVKDVELDIKLPKLTHQPVFLKPSFFDKLSINLFIAVLATNAVTSERTDRDYMFHPSNKSILRRLINNLQKATFYWTGFSIQDIENLLSICNYALNTIKNRYSKDDIKLLQSSIYTAKVALSNSRWRTNCSVHEMSYFVSNLPLMFHKTMSVANYEYEVDDFHNPIGVYGYPQLHAVQKLFFKNRLVKESFLFERILEESSKEFWIKYWKSNESKQSRKRGSSRVSNQDSIDLDSVRLINHEPKWKNEFDPAREELEITARPQKRTTRQHFESLNQSPRKKIKYIPEGSDTPITPEPMMPEGNFASHLRHARILGTASVKLSYLTSRLLENQTVGIKSIVFYEFENSAYYLTELLDLLGMNYLMYSTYVKIAERSNNLTKFDLWDTSVSGGIVLVMDVKLASHGLTIISATNVFFLNPIWNKTVEAQAIKRSHRIGQTKEVYVETLILDNTIEKEMYLKRSQTKLDETKELIDNTGMQEYIMRFEFLKLFENFQEEYEPIRSQTRYKMDLGAPKDDYDDGLKLFSAESIVENGIRTWKLPLFTEQSLARTTENESKIKDEPIDIFKTDFEMQQEGTVSGKLLQKLKSQRKTVRFG</sequence>
<dbReference type="InterPro" id="IPR049730">
    <property type="entry name" value="SNF2/RAD54-like_C"/>
</dbReference>
<name>A0A9P8TET5_9ASCO</name>
<dbReference type="InterPro" id="IPR014001">
    <property type="entry name" value="Helicase_ATP-bd"/>
</dbReference>